<dbReference type="AlphaFoldDB" id="A0A1G2A8H2"/>
<evidence type="ECO:0000313" key="2">
    <source>
        <dbReference type="Proteomes" id="UP000178315"/>
    </source>
</evidence>
<sequence length="104" mass="12008">MEPLYSSPKRIPQLEKFLGEKVEEVGSVNFLLHDDITKKLSDSIIECNPDLIILGSCYKWTQEVIKTIAQKAMVPVIKGLLLVHSDLIWERDDITSVYYYYCLD</sequence>
<dbReference type="EMBL" id="MHJU01000036">
    <property type="protein sequence ID" value="OGY72360.1"/>
    <property type="molecule type" value="Genomic_DNA"/>
</dbReference>
<dbReference type="Proteomes" id="UP000178315">
    <property type="component" value="Unassembled WGS sequence"/>
</dbReference>
<reference evidence="1 2" key="1">
    <citation type="journal article" date="2016" name="Nat. Commun.">
        <title>Thousands of microbial genomes shed light on interconnected biogeochemical processes in an aquifer system.</title>
        <authorList>
            <person name="Anantharaman K."/>
            <person name="Brown C.T."/>
            <person name="Hug L.A."/>
            <person name="Sharon I."/>
            <person name="Castelle C.J."/>
            <person name="Probst A.J."/>
            <person name="Thomas B.C."/>
            <person name="Singh A."/>
            <person name="Wilkins M.J."/>
            <person name="Karaoz U."/>
            <person name="Brodie E.L."/>
            <person name="Williams K.H."/>
            <person name="Hubbard S.S."/>
            <person name="Banfield J.F."/>
        </authorList>
    </citation>
    <scope>NUCLEOTIDE SEQUENCE [LARGE SCALE GENOMIC DNA]</scope>
</reference>
<evidence type="ECO:0000313" key="1">
    <source>
        <dbReference type="EMBL" id="OGY72360.1"/>
    </source>
</evidence>
<protein>
    <submittedName>
        <fullName evidence="1">Uncharacterized protein</fullName>
    </submittedName>
</protein>
<proteinExistence type="predicted"/>
<organism evidence="1 2">
    <name type="scientific">Candidatus Jacksonbacteria bacterium RIFCSPLOWO2_02_FULL_44_20</name>
    <dbReference type="NCBI Taxonomy" id="1798460"/>
    <lineage>
        <taxon>Bacteria</taxon>
        <taxon>Candidatus Jacksoniibacteriota</taxon>
    </lineage>
</organism>
<comment type="caution">
    <text evidence="1">The sequence shown here is derived from an EMBL/GenBank/DDBJ whole genome shotgun (WGS) entry which is preliminary data.</text>
</comment>
<accession>A0A1G2A8H2</accession>
<gene>
    <name evidence="1" type="ORF">A3H61_03490</name>
</gene>
<name>A0A1G2A8H2_9BACT</name>